<dbReference type="InterPro" id="IPR039421">
    <property type="entry name" value="Type_1_exporter"/>
</dbReference>
<organism evidence="8 9">
    <name type="scientific">Gordonia rubripertincta</name>
    <name type="common">Rhodococcus corallinus</name>
    <dbReference type="NCBI Taxonomy" id="36822"/>
    <lineage>
        <taxon>Bacteria</taxon>
        <taxon>Bacillati</taxon>
        <taxon>Actinomycetota</taxon>
        <taxon>Actinomycetes</taxon>
        <taxon>Mycobacteriales</taxon>
        <taxon>Gordoniaceae</taxon>
        <taxon>Gordonia</taxon>
    </lineage>
</organism>
<keyword evidence="8" id="KW-0067">ATP-binding</keyword>
<keyword evidence="9" id="KW-1185">Reference proteome</keyword>
<evidence type="ECO:0000259" key="7">
    <source>
        <dbReference type="PROSITE" id="PS50929"/>
    </source>
</evidence>
<evidence type="ECO:0000256" key="4">
    <source>
        <dbReference type="ARBA" id="ARBA00023136"/>
    </source>
</evidence>
<feature type="domain" description="ABC transporter" evidence="6">
    <location>
        <begin position="377"/>
        <end position="614"/>
    </location>
</feature>
<evidence type="ECO:0000256" key="5">
    <source>
        <dbReference type="SAM" id="Phobius"/>
    </source>
</evidence>
<feature type="transmembrane region" description="Helical" evidence="5">
    <location>
        <begin position="74"/>
        <end position="98"/>
    </location>
</feature>
<dbReference type="Gene3D" id="1.20.1560.10">
    <property type="entry name" value="ABC transporter type 1, transmembrane domain"/>
    <property type="match status" value="1"/>
</dbReference>
<proteinExistence type="predicted"/>
<protein>
    <submittedName>
        <fullName evidence="8">ABC transporter ATP-binding protein</fullName>
    </submittedName>
</protein>
<name>A0ABT4MSN1_GORRU</name>
<dbReference type="PROSITE" id="PS50893">
    <property type="entry name" value="ABC_TRANSPORTER_2"/>
    <property type="match status" value="1"/>
</dbReference>
<dbReference type="Proteomes" id="UP001067235">
    <property type="component" value="Unassembled WGS sequence"/>
</dbReference>
<evidence type="ECO:0000256" key="3">
    <source>
        <dbReference type="ARBA" id="ARBA00022989"/>
    </source>
</evidence>
<dbReference type="PROSITE" id="PS50929">
    <property type="entry name" value="ABC_TM1F"/>
    <property type="match status" value="1"/>
</dbReference>
<dbReference type="PANTHER" id="PTHR43394:SF1">
    <property type="entry name" value="ATP-BINDING CASSETTE SUB-FAMILY B MEMBER 10, MITOCHONDRIAL"/>
    <property type="match status" value="1"/>
</dbReference>
<keyword evidence="2 5" id="KW-0812">Transmembrane</keyword>
<keyword evidence="8" id="KW-0547">Nucleotide-binding</keyword>
<evidence type="ECO:0000259" key="6">
    <source>
        <dbReference type="PROSITE" id="PS50893"/>
    </source>
</evidence>
<comment type="caution">
    <text evidence="8">The sequence shown here is derived from an EMBL/GenBank/DDBJ whole genome shotgun (WGS) entry which is preliminary data.</text>
</comment>
<dbReference type="InterPro" id="IPR003439">
    <property type="entry name" value="ABC_transporter-like_ATP-bd"/>
</dbReference>
<dbReference type="PANTHER" id="PTHR43394">
    <property type="entry name" value="ATP-DEPENDENT PERMEASE MDL1, MITOCHONDRIAL"/>
    <property type="match status" value="1"/>
</dbReference>
<evidence type="ECO:0000313" key="8">
    <source>
        <dbReference type="EMBL" id="MCZ4550020.1"/>
    </source>
</evidence>
<accession>A0ABT4MSN1</accession>
<feature type="transmembrane region" description="Helical" evidence="5">
    <location>
        <begin position="207"/>
        <end position="227"/>
    </location>
</feature>
<feature type="domain" description="ABC transmembrane type-1" evidence="7">
    <location>
        <begin position="76"/>
        <end position="353"/>
    </location>
</feature>
<dbReference type="SUPFAM" id="SSF52540">
    <property type="entry name" value="P-loop containing nucleoside triphosphate hydrolases"/>
    <property type="match status" value="1"/>
</dbReference>
<evidence type="ECO:0000256" key="2">
    <source>
        <dbReference type="ARBA" id="ARBA00022692"/>
    </source>
</evidence>
<keyword evidence="4 5" id="KW-0472">Membrane</keyword>
<dbReference type="InterPro" id="IPR027417">
    <property type="entry name" value="P-loop_NTPase"/>
</dbReference>
<evidence type="ECO:0000256" key="1">
    <source>
        <dbReference type="ARBA" id="ARBA00004651"/>
    </source>
</evidence>
<sequence length="614" mass="64552">MVVTLTNNGWGNVVDTDAMLRQEESDSYRSGTRWPVWFVPPADPVRGKEIRVDAETTPRQLAVRTVFGAGKYTLPAMVLMIGHFVGEALVPVIMGIAIDRAVATGDVGSLVVWVIALAANFVLLSHTWRFGERLAVYGQTMVEHHFRMRVTDRILDPMGMAGPARLPGVSLNIATSDVNRLSYAVFLAVFPVGEMAAVLVAGGVLLFISWPLGLAILLGAPTLLWILDLSGGPLRARTEHEQEAAGEAAGTAADLVAGFRIVKGLGAEGEAGRRYRVASRRARDGAVRAGRSQGAYIGVMQMVSALFVVAVGIAAGLMALNGAMSLGALITVVGLTQFIMGPLNNLGTNFGAVWNTAVPCAKRVLSVLQAEPSAQTGRVRDARGAVAFRNFTLGPVHDLDLELPPSGLITVICEPETTDALTSVLARKVVPEAGRVTVGDVDLFDLDNDISQQLVRAVPHAPDLFEGTVLDNIGAGAGDLPDRDSRVTRAIFAAACDDVAEVLPLGLDTPVGEAGRMLSGGQRQRVSLARALAADSAVLVLDDPTTAVDSVTEATVAQRLSQARQGRTTVVFSNSPALLEASDQVIVFDGAVLVYQGDLAGAQAAYANSNGGSR</sequence>
<dbReference type="RefSeq" id="WP_301570564.1">
    <property type="nucleotide sequence ID" value="NZ_JAPWIE010000002.1"/>
</dbReference>
<dbReference type="EMBL" id="JAPWIE010000002">
    <property type="protein sequence ID" value="MCZ4550020.1"/>
    <property type="molecule type" value="Genomic_DNA"/>
</dbReference>
<reference evidence="8" key="1">
    <citation type="submission" date="2022-12" db="EMBL/GenBank/DDBJ databases">
        <authorList>
            <person name="Krivoruchko A.V."/>
            <person name="Elkin A."/>
        </authorList>
    </citation>
    <scope>NUCLEOTIDE SEQUENCE</scope>
    <source>
        <strain evidence="8">IEGM 1388</strain>
    </source>
</reference>
<dbReference type="Pfam" id="PF00005">
    <property type="entry name" value="ABC_tran"/>
    <property type="match status" value="1"/>
</dbReference>
<dbReference type="Pfam" id="PF00664">
    <property type="entry name" value="ABC_membrane"/>
    <property type="match status" value="1"/>
</dbReference>
<dbReference type="Gene3D" id="3.40.50.300">
    <property type="entry name" value="P-loop containing nucleotide triphosphate hydrolases"/>
    <property type="match status" value="1"/>
</dbReference>
<gene>
    <name evidence="8" type="ORF">O4213_08495</name>
</gene>
<keyword evidence="3 5" id="KW-1133">Transmembrane helix</keyword>
<feature type="transmembrane region" description="Helical" evidence="5">
    <location>
        <begin position="110"/>
        <end position="131"/>
    </location>
</feature>
<comment type="subcellular location">
    <subcellularLocation>
        <location evidence="1">Cell membrane</location>
        <topology evidence="1">Multi-pass membrane protein</topology>
    </subcellularLocation>
</comment>
<dbReference type="InterPro" id="IPR011527">
    <property type="entry name" value="ABC1_TM_dom"/>
</dbReference>
<evidence type="ECO:0000313" key="9">
    <source>
        <dbReference type="Proteomes" id="UP001067235"/>
    </source>
</evidence>
<dbReference type="InterPro" id="IPR036640">
    <property type="entry name" value="ABC1_TM_sf"/>
</dbReference>
<dbReference type="CDD" id="cd07346">
    <property type="entry name" value="ABC_6TM_exporters"/>
    <property type="match status" value="1"/>
</dbReference>
<feature type="transmembrane region" description="Helical" evidence="5">
    <location>
        <begin position="181"/>
        <end position="201"/>
    </location>
</feature>
<dbReference type="PROSITE" id="PS00211">
    <property type="entry name" value="ABC_TRANSPORTER_1"/>
    <property type="match status" value="1"/>
</dbReference>
<dbReference type="InterPro" id="IPR017871">
    <property type="entry name" value="ABC_transporter-like_CS"/>
</dbReference>
<feature type="transmembrane region" description="Helical" evidence="5">
    <location>
        <begin position="295"/>
        <end position="317"/>
    </location>
</feature>
<dbReference type="SUPFAM" id="SSF90123">
    <property type="entry name" value="ABC transporter transmembrane region"/>
    <property type="match status" value="1"/>
</dbReference>
<dbReference type="GO" id="GO:0005524">
    <property type="term" value="F:ATP binding"/>
    <property type="evidence" value="ECO:0007669"/>
    <property type="project" value="UniProtKB-KW"/>
</dbReference>